<dbReference type="PANTHER" id="PTHR46020">
    <property type="entry name" value="OSJNBB0059K02.9 PROTEIN"/>
    <property type="match status" value="1"/>
</dbReference>
<dbReference type="PANTHER" id="PTHR46020:SF4">
    <property type="entry name" value="OS04G0650200 PROTEIN"/>
    <property type="match status" value="1"/>
</dbReference>
<keyword evidence="5" id="KW-1185">Reference proteome</keyword>
<comment type="similarity">
    <text evidence="1">Belongs to the 'GDSL' lipolytic enzyme family.</text>
</comment>
<evidence type="ECO:0000256" key="2">
    <source>
        <dbReference type="ARBA" id="ARBA00022801"/>
    </source>
</evidence>
<reference evidence="4" key="1">
    <citation type="submission" date="2020-06" db="EMBL/GenBank/DDBJ databases">
        <title>WGS assembly of Ceratodon purpureus strain R40.</title>
        <authorList>
            <person name="Carey S.B."/>
            <person name="Jenkins J."/>
            <person name="Shu S."/>
            <person name="Lovell J.T."/>
            <person name="Sreedasyam A."/>
            <person name="Maumus F."/>
            <person name="Tiley G.P."/>
            <person name="Fernandez-Pozo N."/>
            <person name="Barry K."/>
            <person name="Chen C."/>
            <person name="Wang M."/>
            <person name="Lipzen A."/>
            <person name="Daum C."/>
            <person name="Saski C.A."/>
            <person name="Payton A.C."/>
            <person name="Mcbreen J.C."/>
            <person name="Conrad R.E."/>
            <person name="Kollar L.M."/>
            <person name="Olsson S."/>
            <person name="Huttunen S."/>
            <person name="Landis J.B."/>
            <person name="Wickett N.J."/>
            <person name="Johnson M.G."/>
            <person name="Rensing S.A."/>
            <person name="Grimwood J."/>
            <person name="Schmutz J."/>
            <person name="Mcdaniel S.F."/>
        </authorList>
    </citation>
    <scope>NUCLEOTIDE SEQUENCE</scope>
    <source>
        <strain evidence="4">R40</strain>
    </source>
</reference>
<dbReference type="InterPro" id="IPR001087">
    <property type="entry name" value="GDSL"/>
</dbReference>
<evidence type="ECO:0000313" key="4">
    <source>
        <dbReference type="EMBL" id="KAG0558753.1"/>
    </source>
</evidence>
<dbReference type="InterPro" id="IPR036514">
    <property type="entry name" value="SGNH_hydro_sf"/>
</dbReference>
<protein>
    <recommendedName>
        <fullName evidence="6">GDSL esterase/lipase</fullName>
    </recommendedName>
</protein>
<keyword evidence="2" id="KW-0378">Hydrolase</keyword>
<dbReference type="EMBL" id="CM026431">
    <property type="protein sequence ID" value="KAG0558753.1"/>
    <property type="molecule type" value="Genomic_DNA"/>
</dbReference>
<dbReference type="Gene3D" id="3.40.50.1110">
    <property type="entry name" value="SGNH hydrolase"/>
    <property type="match status" value="1"/>
</dbReference>
<gene>
    <name evidence="4" type="ORF">KC19_10G051500</name>
</gene>
<dbReference type="Proteomes" id="UP000822688">
    <property type="component" value="Chromosome 10"/>
</dbReference>
<evidence type="ECO:0008006" key="6">
    <source>
        <dbReference type="Google" id="ProtNLM"/>
    </source>
</evidence>
<dbReference type="GO" id="GO:0016788">
    <property type="term" value="F:hydrolase activity, acting on ester bonds"/>
    <property type="evidence" value="ECO:0007669"/>
    <property type="project" value="InterPro"/>
</dbReference>
<dbReference type="Pfam" id="PF00657">
    <property type="entry name" value="Lipase_GDSL"/>
    <property type="match status" value="1"/>
</dbReference>
<accession>A0A8T0GI99</accession>
<evidence type="ECO:0000313" key="5">
    <source>
        <dbReference type="Proteomes" id="UP000822688"/>
    </source>
</evidence>
<comment type="caution">
    <text evidence="4">The sequence shown here is derived from an EMBL/GenBank/DDBJ whole genome shotgun (WGS) entry which is preliminary data.</text>
</comment>
<dbReference type="GO" id="GO:0006629">
    <property type="term" value="P:lipid metabolic process"/>
    <property type="evidence" value="ECO:0007669"/>
    <property type="project" value="UniProtKB-KW"/>
</dbReference>
<dbReference type="PROSITE" id="PS51257">
    <property type="entry name" value="PROKAR_LIPOPROTEIN"/>
    <property type="match status" value="1"/>
</dbReference>
<evidence type="ECO:0000256" key="3">
    <source>
        <dbReference type="ARBA" id="ARBA00023098"/>
    </source>
</evidence>
<name>A0A8T0GI99_CERPU</name>
<keyword evidence="3" id="KW-0443">Lipid metabolism</keyword>
<sequence length="389" mass="42584">MEPRRMSLSRSWIKEQHFVLKHVAAILVLFSCAVTGAPNYNKIFVIGDSYQDNGNRDPNNNTRTVIGNVNQPWKQPYGRTAGSPKGRFSDGDKVLSDYLADSLGLKPRPYRVLGDNTQPTNVNDGVNFAVGGSGVFPNLGFTKTGDQIAQLQVVLNSGVGGPYTPTVRRKSLVFYGLAGNDYATFLRNNANVPLTTLVQSAITFAGAVVDQATKDLKALYNLGFRSFVVGKLPPLGCIPTSTFNASTGDYPACNEVFNLISTAHNTNLSLSLALALPIDAKIIYLNNQVAFSTVTYNLTNPGRLVPCCTGLQNGRLCGDVDEANNPQYTLCSQQDQGNFFFWDEFHPTQVGWKYLYNLYLDNSFFTSFPGGFPFYTYTDGKSLKSFLGV</sequence>
<proteinExistence type="inferred from homology"/>
<evidence type="ECO:0000256" key="1">
    <source>
        <dbReference type="ARBA" id="ARBA00008668"/>
    </source>
</evidence>
<organism evidence="4 5">
    <name type="scientific">Ceratodon purpureus</name>
    <name type="common">Fire moss</name>
    <name type="synonym">Dicranum purpureum</name>
    <dbReference type="NCBI Taxonomy" id="3225"/>
    <lineage>
        <taxon>Eukaryota</taxon>
        <taxon>Viridiplantae</taxon>
        <taxon>Streptophyta</taxon>
        <taxon>Embryophyta</taxon>
        <taxon>Bryophyta</taxon>
        <taxon>Bryophytina</taxon>
        <taxon>Bryopsida</taxon>
        <taxon>Dicranidae</taxon>
        <taxon>Pseudoditrichales</taxon>
        <taxon>Ditrichaceae</taxon>
        <taxon>Ceratodon</taxon>
    </lineage>
</organism>
<dbReference type="AlphaFoldDB" id="A0A8T0GI99"/>